<proteinExistence type="predicted"/>
<gene>
    <name evidence="1" type="ordered locus">Cwoe_5204</name>
</gene>
<dbReference type="InterPro" id="IPR011989">
    <property type="entry name" value="ARM-like"/>
</dbReference>
<reference evidence="1 2" key="1">
    <citation type="journal article" date="2010" name="Stand. Genomic Sci.">
        <title>Complete genome sequence of Conexibacter woesei type strain (ID131577).</title>
        <authorList>
            <person name="Pukall R."/>
            <person name="Lapidus A."/>
            <person name="Glavina Del Rio T."/>
            <person name="Copeland A."/>
            <person name="Tice H."/>
            <person name="Cheng J.-F."/>
            <person name="Lucas S."/>
            <person name="Chen F."/>
            <person name="Nolan M."/>
            <person name="Bruce D."/>
            <person name="Goodwin L."/>
            <person name="Pitluck S."/>
            <person name="Mavromatis K."/>
            <person name="Ivanova N."/>
            <person name="Ovchinnikova G."/>
            <person name="Pati A."/>
            <person name="Chen A."/>
            <person name="Palaniappan K."/>
            <person name="Land M."/>
            <person name="Hauser L."/>
            <person name="Chang Y.-J."/>
            <person name="Jeffries C.D."/>
            <person name="Chain P."/>
            <person name="Meincke L."/>
            <person name="Sims D."/>
            <person name="Brettin T."/>
            <person name="Detter J.C."/>
            <person name="Rohde M."/>
            <person name="Goeker M."/>
            <person name="Bristow J."/>
            <person name="Eisen J.A."/>
            <person name="Markowitz V."/>
            <person name="Kyrpides N.C."/>
            <person name="Klenk H.-P."/>
            <person name="Hugenholtz P."/>
        </authorList>
    </citation>
    <scope>NUCLEOTIDE SEQUENCE [LARGE SCALE GENOMIC DNA]</scope>
    <source>
        <strain evidence="2">DSM 14684 / CIP 108061 / JCM 11494 / NBRC 100937 / ID131577</strain>
    </source>
</reference>
<dbReference type="InterPro" id="IPR016024">
    <property type="entry name" value="ARM-type_fold"/>
</dbReference>
<dbReference type="SUPFAM" id="SSF48371">
    <property type="entry name" value="ARM repeat"/>
    <property type="match status" value="1"/>
</dbReference>
<dbReference type="HOGENOM" id="CLU_331979_0_0_11"/>
<dbReference type="AlphaFoldDB" id="D3FEB8"/>
<sequence>MPSHFNAEAERAMEQGRQTASIIPMVLRHCSHARVEHSEHFGWSMLEDMTGLPISVREMRCVHGQPNTSISPRLFENAVRFYEQNCRACPHRDPQGVPNLKTLAERTLDERRTARERADLTAAKEDAERSARAQARAQRVEREPEPTRALVSLIEGIDARTPDGRADELVDLCRVHPELATPPAAAVLMDFAANNPGEAIFAALVQLDAASVLDRDRLLEVTIEGLGHGPLSSAATLLVRLQAGLKPGQLEPILSVIAALAAPPHDYGLPPDFDLAPLHLAAAHSLPALLDRLTALILHEESYPRRIGAGAARRLIEHEPPTAAQLARPLLDGLQLPDPERGYLGSPQEELEEALGTAFGSDPRTIAAVIENRARRVDVEARPILFNVIEYAVRNATNDDTGHESVEAAIEVSFRRLGGDWGDQVTYDAAHLIRNTSGWFPKLMASRVDQLFGALMMAVSVRTDESPLGLPQAASLMEALHNAGRSSTQAAVIRELRDATSLLVPHAPNDIARNVLSVIALSDPLSDEMKDLRDHAVRLLGSLGQRDDLLPEVMPALWKALVHEDQRVRACGIQAWAKISRVNNRRLPADLGDLLPILLRDQHTIVHGSLFQALRDGLPIDESQTKQTADLLLGWAVTYANLDPDVLDQILWVLWELSERRPSRENQFIRAQCVLLAKHLSRHAKENFIRSRGHAATKLPGFSGLLLDIISTRPAVEVNGRDYKMLRLLRELPVETLTEHLEDIQEIARAEMSRDIIKAACFVEILQRATLWTDAAELAEAIFNAIPDTTEDAIERESALRTLEIARAEDALQAGSPDIAERAFERAAQAVERRERALRTMRYPWDET</sequence>
<dbReference type="KEGG" id="cwo:Cwoe_5204"/>
<evidence type="ECO:0000313" key="2">
    <source>
        <dbReference type="Proteomes" id="UP000008229"/>
    </source>
</evidence>
<reference evidence="2" key="2">
    <citation type="submission" date="2010-01" db="EMBL/GenBank/DDBJ databases">
        <title>The complete genome of Conexibacter woesei DSM 14684.</title>
        <authorList>
            <consortium name="US DOE Joint Genome Institute (JGI-PGF)"/>
            <person name="Lucas S."/>
            <person name="Copeland A."/>
            <person name="Lapidus A."/>
            <person name="Glavina del Rio T."/>
            <person name="Dalin E."/>
            <person name="Tice H."/>
            <person name="Bruce D."/>
            <person name="Goodwin L."/>
            <person name="Pitluck S."/>
            <person name="Kyrpides N."/>
            <person name="Mavromatis K."/>
            <person name="Ivanova N."/>
            <person name="Mikhailova N."/>
            <person name="Chertkov O."/>
            <person name="Brettin T."/>
            <person name="Detter J.C."/>
            <person name="Han C."/>
            <person name="Larimer F."/>
            <person name="Land M."/>
            <person name="Hauser L."/>
            <person name="Markowitz V."/>
            <person name="Cheng J.-F."/>
            <person name="Hugenholtz P."/>
            <person name="Woyke T."/>
            <person name="Wu D."/>
            <person name="Pukall R."/>
            <person name="Steenblock K."/>
            <person name="Schneider S."/>
            <person name="Klenk H.-P."/>
            <person name="Eisen J.A."/>
        </authorList>
    </citation>
    <scope>NUCLEOTIDE SEQUENCE [LARGE SCALE GENOMIC DNA]</scope>
    <source>
        <strain evidence="2">DSM 14684 / CIP 108061 / JCM 11494 / NBRC 100937 / ID131577</strain>
    </source>
</reference>
<dbReference type="EMBL" id="CP001854">
    <property type="protein sequence ID" value="ADB53610.1"/>
    <property type="molecule type" value="Genomic_DNA"/>
</dbReference>
<name>D3FEB8_CONWI</name>
<organism evidence="1 2">
    <name type="scientific">Conexibacter woesei (strain DSM 14684 / CCUG 47730 / CIP 108061 / JCM 11494 / NBRC 100937 / ID131577)</name>
    <dbReference type="NCBI Taxonomy" id="469383"/>
    <lineage>
        <taxon>Bacteria</taxon>
        <taxon>Bacillati</taxon>
        <taxon>Actinomycetota</taxon>
        <taxon>Thermoleophilia</taxon>
        <taxon>Solirubrobacterales</taxon>
        <taxon>Conexibacteraceae</taxon>
        <taxon>Conexibacter</taxon>
    </lineage>
</organism>
<dbReference type="Gene3D" id="1.25.10.10">
    <property type="entry name" value="Leucine-rich Repeat Variant"/>
    <property type="match status" value="1"/>
</dbReference>
<evidence type="ECO:0000313" key="1">
    <source>
        <dbReference type="EMBL" id="ADB53610.1"/>
    </source>
</evidence>
<keyword evidence="2" id="KW-1185">Reference proteome</keyword>
<dbReference type="Proteomes" id="UP000008229">
    <property type="component" value="Chromosome"/>
</dbReference>
<dbReference type="eggNOG" id="ENOG50322VP">
    <property type="taxonomic scope" value="Bacteria"/>
</dbReference>
<protein>
    <submittedName>
        <fullName evidence="1">HEAT domain containing protein</fullName>
    </submittedName>
</protein>
<dbReference type="STRING" id="469383.Cwoe_5204"/>
<accession>D3FEB8</accession>